<evidence type="ECO:0000313" key="7">
    <source>
        <dbReference type="Proteomes" id="UP000010931"/>
    </source>
</evidence>
<dbReference type="InterPro" id="IPR018490">
    <property type="entry name" value="cNMP-bd_dom_sf"/>
</dbReference>
<dbReference type="Pfam" id="PF13545">
    <property type="entry name" value="HTH_Crp_2"/>
    <property type="match status" value="1"/>
</dbReference>
<dbReference type="PANTHER" id="PTHR24567:SF68">
    <property type="entry name" value="DNA-BINDING TRANSCRIPTIONAL DUAL REGULATOR CRP"/>
    <property type="match status" value="1"/>
</dbReference>
<name>L7FCC2_STRT8</name>
<evidence type="ECO:0000313" key="6">
    <source>
        <dbReference type="EMBL" id="ELP68681.1"/>
    </source>
</evidence>
<dbReference type="PROSITE" id="PS51063">
    <property type="entry name" value="HTH_CRP_2"/>
    <property type="match status" value="1"/>
</dbReference>
<dbReference type="EMBL" id="AEJB01000205">
    <property type="protein sequence ID" value="ELP68681.1"/>
    <property type="molecule type" value="Genomic_DNA"/>
</dbReference>
<dbReference type="SUPFAM" id="SSF46785">
    <property type="entry name" value="Winged helix' DNA-binding domain"/>
    <property type="match status" value="1"/>
</dbReference>
<evidence type="ECO:0000256" key="2">
    <source>
        <dbReference type="ARBA" id="ARBA00023125"/>
    </source>
</evidence>
<dbReference type="SMART" id="SM00100">
    <property type="entry name" value="cNMP"/>
    <property type="match status" value="1"/>
</dbReference>
<dbReference type="AlphaFoldDB" id="L7FCC2"/>
<dbReference type="InterPro" id="IPR050397">
    <property type="entry name" value="Env_Response_Regulators"/>
</dbReference>
<dbReference type="GeneID" id="97404461"/>
<dbReference type="PATRIC" id="fig|698760.3.peg.2567"/>
<evidence type="ECO:0000256" key="3">
    <source>
        <dbReference type="ARBA" id="ARBA00023163"/>
    </source>
</evidence>
<dbReference type="Gene3D" id="2.60.120.10">
    <property type="entry name" value="Jelly Rolls"/>
    <property type="match status" value="1"/>
</dbReference>
<dbReference type="CDD" id="cd00038">
    <property type="entry name" value="CAP_ED"/>
    <property type="match status" value="1"/>
</dbReference>
<evidence type="ECO:0000259" key="5">
    <source>
        <dbReference type="PROSITE" id="PS51063"/>
    </source>
</evidence>
<keyword evidence="7" id="KW-1185">Reference proteome</keyword>
<dbReference type="SMART" id="SM00419">
    <property type="entry name" value="HTH_CRP"/>
    <property type="match status" value="1"/>
</dbReference>
<dbReference type="Pfam" id="PF00027">
    <property type="entry name" value="cNMP_binding"/>
    <property type="match status" value="1"/>
</dbReference>
<dbReference type="Proteomes" id="UP000010931">
    <property type="component" value="Unassembled WGS sequence"/>
</dbReference>
<dbReference type="STRING" id="85558.T45_00490"/>
<protein>
    <submittedName>
        <fullName evidence="6">Cyclic nucleotide-binding domain protein</fullName>
    </submittedName>
</protein>
<reference evidence="6 7" key="1">
    <citation type="journal article" date="2011" name="Plasmid">
        <title>Streptomyces turgidiscabies Car8 contains a modular pathogenicity island that shares virulence genes with other actinobacterial plant pathogens.</title>
        <authorList>
            <person name="Huguet-Tapia J.C."/>
            <person name="Badger J.H."/>
            <person name="Loria R."/>
            <person name="Pettis G.S."/>
        </authorList>
    </citation>
    <scope>NUCLEOTIDE SEQUENCE [LARGE SCALE GENOMIC DNA]</scope>
    <source>
        <strain evidence="6 7">Car8</strain>
    </source>
</reference>
<accession>L7FCC2</accession>
<dbReference type="SUPFAM" id="SSF51206">
    <property type="entry name" value="cAMP-binding domain-like"/>
    <property type="match status" value="1"/>
</dbReference>
<dbReference type="InterPro" id="IPR012318">
    <property type="entry name" value="HTH_CRP"/>
</dbReference>
<gene>
    <name evidence="6" type="ORF">STRTUCAR8_03823</name>
</gene>
<feature type="domain" description="Cyclic nucleotide-binding" evidence="4">
    <location>
        <begin position="5"/>
        <end position="94"/>
    </location>
</feature>
<dbReference type="InterPro" id="IPR014710">
    <property type="entry name" value="RmlC-like_jellyroll"/>
</dbReference>
<dbReference type="PROSITE" id="PS50042">
    <property type="entry name" value="CNMP_BINDING_3"/>
    <property type="match status" value="1"/>
</dbReference>
<feature type="domain" description="HTH crp-type" evidence="5">
    <location>
        <begin position="138"/>
        <end position="211"/>
    </location>
</feature>
<keyword evidence="3" id="KW-0804">Transcription</keyword>
<keyword evidence="2" id="KW-0238">DNA-binding</keyword>
<evidence type="ECO:0000256" key="1">
    <source>
        <dbReference type="ARBA" id="ARBA00023015"/>
    </source>
</evidence>
<dbReference type="InterPro" id="IPR000595">
    <property type="entry name" value="cNMP-bd_dom"/>
</dbReference>
<proteinExistence type="predicted"/>
<keyword evidence="1" id="KW-0805">Transcription regulation</keyword>
<dbReference type="PANTHER" id="PTHR24567">
    <property type="entry name" value="CRP FAMILY TRANSCRIPTIONAL REGULATORY PROTEIN"/>
    <property type="match status" value="1"/>
</dbReference>
<evidence type="ECO:0000259" key="4">
    <source>
        <dbReference type="PROSITE" id="PS50042"/>
    </source>
</evidence>
<organism evidence="6 7">
    <name type="scientific">Streptomyces turgidiscabies (strain Car8)</name>
    <dbReference type="NCBI Taxonomy" id="698760"/>
    <lineage>
        <taxon>Bacteria</taxon>
        <taxon>Bacillati</taxon>
        <taxon>Actinomycetota</taxon>
        <taxon>Actinomycetes</taxon>
        <taxon>Kitasatosporales</taxon>
        <taxon>Streptomycetaceae</taxon>
        <taxon>Streptomyces</taxon>
    </lineage>
</organism>
<dbReference type="GO" id="GO:0005829">
    <property type="term" value="C:cytosol"/>
    <property type="evidence" value="ECO:0007669"/>
    <property type="project" value="TreeGrafter"/>
</dbReference>
<sequence length="219" mass="24188">MQSDVMAAMTAEQRQELEALGTWVRFPSNHVIFWEGQPSRSALIIHEGNVAVMQTAPDDSEVLLAVRGPGELMGDEGALMGEPRSATVKAVSDVAGLDVTAEDLLGFIDRNHLWPQIYRSAIHRRRESDDERASLARLTITRRFARMLLDLAQETGKEVDGHWEIDLALSQQELGSRVGASREAAALALRKLREQGLVATGRQRLTVLNLEGLRILASE</sequence>
<dbReference type="RefSeq" id="WP_006376099.1">
    <property type="nucleotide sequence ID" value="NZ_AEJB01000205.1"/>
</dbReference>
<dbReference type="GO" id="GO:0003700">
    <property type="term" value="F:DNA-binding transcription factor activity"/>
    <property type="evidence" value="ECO:0007669"/>
    <property type="project" value="TreeGrafter"/>
</dbReference>
<dbReference type="InterPro" id="IPR036390">
    <property type="entry name" value="WH_DNA-bd_sf"/>
</dbReference>
<dbReference type="GO" id="GO:0003677">
    <property type="term" value="F:DNA binding"/>
    <property type="evidence" value="ECO:0007669"/>
    <property type="project" value="UniProtKB-KW"/>
</dbReference>
<comment type="caution">
    <text evidence="6">The sequence shown here is derived from an EMBL/GenBank/DDBJ whole genome shotgun (WGS) entry which is preliminary data.</text>
</comment>